<organism evidence="4 5">
    <name type="scientific">Pukyongia salina</name>
    <dbReference type="NCBI Taxonomy" id="2094025"/>
    <lineage>
        <taxon>Bacteria</taxon>
        <taxon>Pseudomonadati</taxon>
        <taxon>Bacteroidota</taxon>
        <taxon>Flavobacteriia</taxon>
        <taxon>Flavobacteriales</taxon>
        <taxon>Flavobacteriaceae</taxon>
        <taxon>Pukyongia</taxon>
    </lineage>
</organism>
<protein>
    <submittedName>
        <fullName evidence="4">Secretion protein</fullName>
    </submittedName>
</protein>
<dbReference type="InterPro" id="IPR029055">
    <property type="entry name" value="Ntn_hydrolases_N"/>
</dbReference>
<dbReference type="InterPro" id="IPR010430">
    <property type="entry name" value="DUF1028"/>
</dbReference>
<evidence type="ECO:0000256" key="1">
    <source>
        <dbReference type="ARBA" id="ARBA00022729"/>
    </source>
</evidence>
<evidence type="ECO:0000313" key="4">
    <source>
        <dbReference type="EMBL" id="AVI49662.1"/>
    </source>
</evidence>
<reference evidence="4 5" key="1">
    <citation type="submission" date="2018-02" db="EMBL/GenBank/DDBJ databases">
        <title>Genomic analysis of the strain RR4-38 isolated from a seawater recirculating aquaculture system.</title>
        <authorList>
            <person name="Kim Y.-S."/>
            <person name="Jang Y.H."/>
            <person name="Kim K.-H."/>
        </authorList>
    </citation>
    <scope>NUCLEOTIDE SEQUENCE [LARGE SCALE GENOMIC DNA]</scope>
    <source>
        <strain evidence="4 5">RR4-38</strain>
    </source>
</reference>
<evidence type="ECO:0000313" key="5">
    <source>
        <dbReference type="Proteomes" id="UP000238442"/>
    </source>
</evidence>
<feature type="domain" description="Secretion system C-terminal sorting" evidence="3">
    <location>
        <begin position="260"/>
        <end position="328"/>
    </location>
</feature>
<accession>A0A2S0HSP8</accession>
<dbReference type="PANTHER" id="PTHR39328">
    <property type="entry name" value="BLL2871 PROTEIN"/>
    <property type="match status" value="1"/>
</dbReference>
<gene>
    <name evidence="4" type="ORF">C5O00_00180</name>
</gene>
<dbReference type="Gene3D" id="3.60.20.10">
    <property type="entry name" value="Glutamine Phosphoribosylpyrophosphate, subunit 1, domain 1"/>
    <property type="match status" value="1"/>
</dbReference>
<dbReference type="Proteomes" id="UP000238442">
    <property type="component" value="Chromosome"/>
</dbReference>
<proteinExistence type="predicted"/>
<dbReference type="KEGG" id="aue:C5O00_00180"/>
<keyword evidence="5" id="KW-1185">Reference proteome</keyword>
<dbReference type="EMBL" id="CP027062">
    <property type="protein sequence ID" value="AVI49662.1"/>
    <property type="molecule type" value="Genomic_DNA"/>
</dbReference>
<name>A0A2S0HSP8_9FLAO</name>
<feature type="signal peptide" evidence="2">
    <location>
        <begin position="1"/>
        <end position="19"/>
    </location>
</feature>
<dbReference type="NCBIfam" id="TIGR04183">
    <property type="entry name" value="Por_Secre_tail"/>
    <property type="match status" value="1"/>
</dbReference>
<dbReference type="AlphaFoldDB" id="A0A2S0HSP8"/>
<dbReference type="InterPro" id="IPR026444">
    <property type="entry name" value="Secre_tail"/>
</dbReference>
<evidence type="ECO:0000256" key="2">
    <source>
        <dbReference type="SAM" id="SignalP"/>
    </source>
</evidence>
<feature type="chain" id="PRO_5015783604" evidence="2">
    <location>
        <begin position="20"/>
        <end position="335"/>
    </location>
</feature>
<evidence type="ECO:0000259" key="3">
    <source>
        <dbReference type="Pfam" id="PF18962"/>
    </source>
</evidence>
<dbReference type="SUPFAM" id="SSF56235">
    <property type="entry name" value="N-terminal nucleophile aminohydrolases (Ntn hydrolases)"/>
    <property type="match status" value="1"/>
</dbReference>
<dbReference type="Pfam" id="PF18962">
    <property type="entry name" value="Por_Secre_tail"/>
    <property type="match status" value="1"/>
</dbReference>
<dbReference type="Pfam" id="PF06267">
    <property type="entry name" value="DUF1028"/>
    <property type="match status" value="1"/>
</dbReference>
<keyword evidence="1 2" id="KW-0732">Signal</keyword>
<sequence length="335" mass="36493">MKKMSTLLLSVLLFWTASAQDTFSIIAVDPVTKEVGSAGASCVTGVGASGIIDIITDIIPGRGGINSQAYVCIPNINLQNGIMRMDLGDSPSEIINWLINNDACSSQSFDPAFRQYGIADFDENGDPRTAGFTGNMTDDYKEDRQGATYSIQGNILLDQTVIDNMENNFNGTVGTLADKLMAALQGANFAGADQRCLAAGTSSTTAYLLVYKEDDLPGDPYLRLNVGQQPSGTEPIDILQDLYDNFLAFEENTIKSNLRLYPNPATDRIVLERTAELQIEVITVFDINGKRMFSEKISEANNLQIEINVSTLPSGIYFLRINSSEGNTAFQFVKQ</sequence>
<dbReference type="PANTHER" id="PTHR39328:SF1">
    <property type="entry name" value="BLL2871 PROTEIN"/>
    <property type="match status" value="1"/>
</dbReference>